<evidence type="ECO:0000256" key="3">
    <source>
        <dbReference type="ARBA" id="ARBA00023125"/>
    </source>
</evidence>
<dbReference type="CDD" id="cd01392">
    <property type="entry name" value="HTH_LacI"/>
    <property type="match status" value="1"/>
</dbReference>
<dbReference type="Gene3D" id="1.10.260.40">
    <property type="entry name" value="lambda repressor-like DNA-binding domains"/>
    <property type="match status" value="1"/>
</dbReference>
<gene>
    <name evidence="7" type="ORF">H4Q31_15230</name>
</gene>
<dbReference type="Pfam" id="PF00356">
    <property type="entry name" value="LacI"/>
    <property type="match status" value="1"/>
</dbReference>
<feature type="domain" description="HTH cro/C1-type" evidence="6">
    <location>
        <begin position="5"/>
        <end position="50"/>
    </location>
</feature>
<dbReference type="InterPro" id="IPR000843">
    <property type="entry name" value="HTH_LacI"/>
</dbReference>
<evidence type="ECO:0000256" key="4">
    <source>
        <dbReference type="ARBA" id="ARBA00023163"/>
    </source>
</evidence>
<dbReference type="Proteomes" id="UP000574133">
    <property type="component" value="Unassembled WGS sequence"/>
</dbReference>
<evidence type="ECO:0000313" key="7">
    <source>
        <dbReference type="EMBL" id="MBB6678642.1"/>
    </source>
</evidence>
<proteinExistence type="predicted"/>
<keyword evidence="8" id="KW-1185">Reference proteome</keyword>
<dbReference type="SUPFAM" id="SSF53822">
    <property type="entry name" value="Periplasmic binding protein-like I"/>
    <property type="match status" value="1"/>
</dbReference>
<accession>A0A841TCA2</accession>
<organism evidence="7 8">
    <name type="scientific">Cohnella lubricantis</name>
    <dbReference type="NCBI Taxonomy" id="2163172"/>
    <lineage>
        <taxon>Bacteria</taxon>
        <taxon>Bacillati</taxon>
        <taxon>Bacillota</taxon>
        <taxon>Bacilli</taxon>
        <taxon>Bacillales</taxon>
        <taxon>Paenibacillaceae</taxon>
        <taxon>Cohnella</taxon>
    </lineage>
</organism>
<keyword evidence="3 7" id="KW-0238">DNA-binding</keyword>
<dbReference type="RefSeq" id="WP_185179902.1">
    <property type="nucleotide sequence ID" value="NZ_CBCSEP010000006.1"/>
</dbReference>
<reference evidence="7 8" key="1">
    <citation type="submission" date="2020-08" db="EMBL/GenBank/DDBJ databases">
        <title>Cohnella phylogeny.</title>
        <authorList>
            <person name="Dunlap C."/>
        </authorList>
    </citation>
    <scope>NUCLEOTIDE SEQUENCE [LARGE SCALE GENOMIC DNA]</scope>
    <source>
        <strain evidence="7 8">DSM 103658</strain>
    </source>
</reference>
<dbReference type="Pfam" id="PF13377">
    <property type="entry name" value="Peripla_BP_3"/>
    <property type="match status" value="1"/>
</dbReference>
<keyword evidence="4" id="KW-0804">Transcription</keyword>
<name>A0A841TCA2_9BACL</name>
<dbReference type="PANTHER" id="PTHR30146">
    <property type="entry name" value="LACI-RELATED TRANSCRIPTIONAL REPRESSOR"/>
    <property type="match status" value="1"/>
</dbReference>
<keyword evidence="2" id="KW-0805">Transcription regulation</keyword>
<dbReference type="SMART" id="SM00354">
    <property type="entry name" value="HTH_LACI"/>
    <property type="match status" value="1"/>
</dbReference>
<comment type="caution">
    <text evidence="7">The sequence shown here is derived from an EMBL/GenBank/DDBJ whole genome shotgun (WGS) entry which is preliminary data.</text>
</comment>
<evidence type="ECO:0000259" key="5">
    <source>
        <dbReference type="PROSITE" id="PS50932"/>
    </source>
</evidence>
<dbReference type="PROSITE" id="PS50932">
    <property type="entry name" value="HTH_LACI_2"/>
    <property type="match status" value="1"/>
</dbReference>
<keyword evidence="1" id="KW-0678">Repressor</keyword>
<dbReference type="InterPro" id="IPR028082">
    <property type="entry name" value="Peripla_BP_I"/>
</dbReference>
<sequence length="346" mass="38347">MRHTGINSEEIARLAGVSRSTVSRVINNYSNVPAKTREKVMKIIEQYQYVPNLSAQVLAGKKTRTIGLFMIEAGHVSSDMLTNMLLASIIENASAAGYYVLTYIIRSTKDASGIREIKDIFYQRRIDGAIFIGAANDEPLIEDLIAEGYIVGVMDQDLPGRDEPNRVIVNFDNHHGMMLAVGYLAQLNHREIGIVNGDMNRFSGTDKYEGFLLAMKHYGIPVEKRWVLSGGFHEQRGYEAIRAYLETGERLPTAMIMANDSVAFGAVRALRERGLSVPENLSIVGFDDHALSARFQPALTTVKVDFDGMMKRLTQAVIGRIEGEASAQIDRASASRLVVRDSCRSL</sequence>
<dbReference type="InterPro" id="IPR046335">
    <property type="entry name" value="LacI/GalR-like_sensor"/>
</dbReference>
<dbReference type="InterPro" id="IPR001387">
    <property type="entry name" value="Cro/C1-type_HTH"/>
</dbReference>
<protein>
    <submittedName>
        <fullName evidence="7">LacI family DNA-binding transcriptional regulator</fullName>
    </submittedName>
</protein>
<dbReference type="GO" id="GO:0003700">
    <property type="term" value="F:DNA-binding transcription factor activity"/>
    <property type="evidence" value="ECO:0007669"/>
    <property type="project" value="TreeGrafter"/>
</dbReference>
<dbReference type="GO" id="GO:0000976">
    <property type="term" value="F:transcription cis-regulatory region binding"/>
    <property type="evidence" value="ECO:0007669"/>
    <property type="project" value="TreeGrafter"/>
</dbReference>
<dbReference type="InterPro" id="IPR010982">
    <property type="entry name" value="Lambda_DNA-bd_dom_sf"/>
</dbReference>
<evidence type="ECO:0000256" key="1">
    <source>
        <dbReference type="ARBA" id="ARBA00022491"/>
    </source>
</evidence>
<dbReference type="AlphaFoldDB" id="A0A841TCA2"/>
<evidence type="ECO:0000259" key="6">
    <source>
        <dbReference type="PROSITE" id="PS50943"/>
    </source>
</evidence>
<evidence type="ECO:0000313" key="8">
    <source>
        <dbReference type="Proteomes" id="UP000574133"/>
    </source>
</evidence>
<dbReference type="CDD" id="cd06267">
    <property type="entry name" value="PBP1_LacI_sugar_binding-like"/>
    <property type="match status" value="1"/>
</dbReference>
<feature type="domain" description="HTH lacI-type" evidence="5">
    <location>
        <begin position="6"/>
        <end position="60"/>
    </location>
</feature>
<evidence type="ECO:0000256" key="2">
    <source>
        <dbReference type="ARBA" id="ARBA00023015"/>
    </source>
</evidence>
<dbReference type="Gene3D" id="3.40.50.2300">
    <property type="match status" value="2"/>
</dbReference>
<dbReference type="PANTHER" id="PTHR30146:SF148">
    <property type="entry name" value="HTH-TYPE TRANSCRIPTIONAL REPRESSOR PURR-RELATED"/>
    <property type="match status" value="1"/>
</dbReference>
<dbReference type="EMBL" id="JACJVN010000057">
    <property type="protein sequence ID" value="MBB6678642.1"/>
    <property type="molecule type" value="Genomic_DNA"/>
</dbReference>
<dbReference type="PROSITE" id="PS50943">
    <property type="entry name" value="HTH_CROC1"/>
    <property type="match status" value="1"/>
</dbReference>
<dbReference type="SUPFAM" id="SSF47413">
    <property type="entry name" value="lambda repressor-like DNA-binding domains"/>
    <property type="match status" value="1"/>
</dbReference>